<accession>A0ABQ2BG07</accession>
<sequence>MKKIKIIAWLAFCLTSINTLAQQTYSLKQNYPVGKKYSYTFNSDQIISQKVDGKELDYIQNVGTDYTFDISEAKAGDKNIKVIYKRLNIKSVGAGNELILDSDKEEIGKPNPFAGLRNATFNMVMAPNGGVKSISGIDKMVDSMAAKMTTDTAQLNQIKTSLSKQFNAEVIKQSIESSLKIFPDKAVKIGESWVVNAKVVITMPIESAVTYTLKEVKNGIATLAIKGTLVSKGAFESLGSKMETDLKGMTIGDAQIDLKTGMVLNTHTRLELYGKMKVAEQSVDFNLEGINKVTGKEIN</sequence>
<evidence type="ECO:0000256" key="1">
    <source>
        <dbReference type="SAM" id="SignalP"/>
    </source>
</evidence>
<gene>
    <name evidence="2" type="ORF">GCM10008119_05540</name>
</gene>
<protein>
    <submittedName>
        <fullName evidence="2">Uncharacterized protein</fullName>
    </submittedName>
</protein>
<dbReference type="Pfam" id="PF19777">
    <property type="entry name" value="DUF6263"/>
    <property type="match status" value="1"/>
</dbReference>
<name>A0ABQ2BG07_9SPHI</name>
<dbReference type="Proteomes" id="UP000645390">
    <property type="component" value="Unassembled WGS sequence"/>
</dbReference>
<dbReference type="InterPro" id="IPR046230">
    <property type="entry name" value="DUF6263"/>
</dbReference>
<proteinExistence type="predicted"/>
<comment type="caution">
    <text evidence="2">The sequence shown here is derived from an EMBL/GenBank/DDBJ whole genome shotgun (WGS) entry which is preliminary data.</text>
</comment>
<organism evidence="2 3">
    <name type="scientific">Pedobacter mendelii</name>
    <dbReference type="NCBI Taxonomy" id="1908240"/>
    <lineage>
        <taxon>Bacteria</taxon>
        <taxon>Pseudomonadati</taxon>
        <taxon>Bacteroidota</taxon>
        <taxon>Sphingobacteriia</taxon>
        <taxon>Sphingobacteriales</taxon>
        <taxon>Sphingobacteriaceae</taxon>
        <taxon>Pedobacter</taxon>
    </lineage>
</organism>
<evidence type="ECO:0000313" key="3">
    <source>
        <dbReference type="Proteomes" id="UP000645390"/>
    </source>
</evidence>
<reference evidence="3" key="1">
    <citation type="journal article" date="2019" name="Int. J. Syst. Evol. Microbiol.">
        <title>The Global Catalogue of Microorganisms (GCM) 10K type strain sequencing project: providing services to taxonomists for standard genome sequencing and annotation.</title>
        <authorList>
            <consortium name="The Broad Institute Genomics Platform"/>
            <consortium name="The Broad Institute Genome Sequencing Center for Infectious Disease"/>
            <person name="Wu L."/>
            <person name="Ma J."/>
        </authorList>
    </citation>
    <scope>NUCLEOTIDE SEQUENCE [LARGE SCALE GENOMIC DNA]</scope>
    <source>
        <strain evidence="3">CCM 8939</strain>
    </source>
</reference>
<feature type="signal peptide" evidence="1">
    <location>
        <begin position="1"/>
        <end position="21"/>
    </location>
</feature>
<dbReference type="RefSeq" id="WP_188411716.1">
    <property type="nucleotide sequence ID" value="NZ_BMDJ01000001.1"/>
</dbReference>
<feature type="chain" id="PRO_5045473436" evidence="1">
    <location>
        <begin position="22"/>
        <end position="299"/>
    </location>
</feature>
<keyword evidence="3" id="KW-1185">Reference proteome</keyword>
<keyword evidence="1" id="KW-0732">Signal</keyword>
<dbReference type="EMBL" id="BMDJ01000001">
    <property type="protein sequence ID" value="GGI23013.1"/>
    <property type="molecule type" value="Genomic_DNA"/>
</dbReference>
<evidence type="ECO:0000313" key="2">
    <source>
        <dbReference type="EMBL" id="GGI23013.1"/>
    </source>
</evidence>